<dbReference type="EMBL" id="FOVO01000089">
    <property type="protein sequence ID" value="SFO12626.1"/>
    <property type="molecule type" value="Genomic_DNA"/>
</dbReference>
<dbReference type="AlphaFoldDB" id="A0A1I5EMP7"/>
<gene>
    <name evidence="1" type="ORF">SAMN05421579_1891</name>
</gene>
<dbReference type="GO" id="GO:0016787">
    <property type="term" value="F:hydrolase activity"/>
    <property type="evidence" value="ECO:0007669"/>
    <property type="project" value="InterPro"/>
</dbReference>
<keyword evidence="2" id="KW-1185">Reference proteome</keyword>
<dbReference type="InterPro" id="IPR010662">
    <property type="entry name" value="RBBP9/YdeN"/>
</dbReference>
<evidence type="ECO:0000313" key="1">
    <source>
        <dbReference type="EMBL" id="SFO12626.1"/>
    </source>
</evidence>
<accession>A0A1I5EMP7</accession>
<dbReference type="SUPFAM" id="SSF53474">
    <property type="entry name" value="alpha/beta-Hydrolases"/>
    <property type="match status" value="1"/>
</dbReference>
<dbReference type="RefSeq" id="WP_092521600.1">
    <property type="nucleotide sequence ID" value="NZ_CAWRAH010000087.1"/>
</dbReference>
<protein>
    <submittedName>
        <fullName evidence="1">Uncharacterized protein</fullName>
    </submittedName>
</protein>
<reference evidence="2" key="1">
    <citation type="submission" date="2016-10" db="EMBL/GenBank/DDBJ databases">
        <authorList>
            <person name="Varghese N."/>
            <person name="Submissions S."/>
        </authorList>
    </citation>
    <scope>NUCLEOTIDE SEQUENCE [LARGE SCALE GENOMIC DNA]</scope>
    <source>
        <strain evidence="2">DSM 16522</strain>
    </source>
</reference>
<organism evidence="1 2">
    <name type="scientific">Xenorhabdus japonica</name>
    <dbReference type="NCBI Taxonomy" id="53341"/>
    <lineage>
        <taxon>Bacteria</taxon>
        <taxon>Pseudomonadati</taxon>
        <taxon>Pseudomonadota</taxon>
        <taxon>Gammaproteobacteria</taxon>
        <taxon>Enterobacterales</taxon>
        <taxon>Morganellaceae</taxon>
        <taxon>Xenorhabdus</taxon>
    </lineage>
</organism>
<dbReference type="Pfam" id="PF06821">
    <property type="entry name" value="Ser_hydrolase"/>
    <property type="match status" value="1"/>
</dbReference>
<proteinExistence type="predicted"/>
<dbReference type="Gene3D" id="3.40.50.1820">
    <property type="entry name" value="alpha/beta hydrolase"/>
    <property type="match status" value="1"/>
</dbReference>
<name>A0A1I5EMP7_9GAMM</name>
<dbReference type="Proteomes" id="UP000199011">
    <property type="component" value="Unassembled WGS sequence"/>
</dbReference>
<evidence type="ECO:0000313" key="2">
    <source>
        <dbReference type="Proteomes" id="UP000199011"/>
    </source>
</evidence>
<sequence length="97" mass="10820">MVSGFDSPQITLPELNSFTVEPLDYAFLRGVTEHRISLISSNDEIVSPQSSRELACSLQAEVINVDNGGHFLDRDGFTHLLPVYDILDHDINLLNHV</sequence>
<dbReference type="STRING" id="53341.SAMN05421579_1891"/>
<dbReference type="InterPro" id="IPR029058">
    <property type="entry name" value="AB_hydrolase_fold"/>
</dbReference>